<dbReference type="RefSeq" id="WP_087151684.1">
    <property type="nucleotide sequence ID" value="NZ_VMSO01000006.1"/>
</dbReference>
<keyword evidence="1" id="KW-0472">Membrane</keyword>
<keyword evidence="1" id="KW-1133">Transmembrane helix</keyword>
<dbReference type="OrthoDB" id="9859704at2"/>
<feature type="transmembrane region" description="Helical" evidence="1">
    <location>
        <begin position="144"/>
        <end position="169"/>
    </location>
</feature>
<keyword evidence="1" id="KW-0812">Transmembrane</keyword>
<name>A0A5M9I306_9FIRM</name>
<feature type="transmembrane region" description="Helical" evidence="1">
    <location>
        <begin position="104"/>
        <end position="132"/>
    </location>
</feature>
<evidence type="ECO:0000313" key="3">
    <source>
        <dbReference type="Proteomes" id="UP000322025"/>
    </source>
</evidence>
<feature type="transmembrane region" description="Helical" evidence="1">
    <location>
        <begin position="50"/>
        <end position="69"/>
    </location>
</feature>
<organism evidence="2 3">
    <name type="scientific">Mediterraneibacter catenae</name>
    <dbReference type="NCBI Taxonomy" id="2594882"/>
    <lineage>
        <taxon>Bacteria</taxon>
        <taxon>Bacillati</taxon>
        <taxon>Bacillota</taxon>
        <taxon>Clostridia</taxon>
        <taxon>Lachnospirales</taxon>
        <taxon>Lachnospiraceae</taxon>
        <taxon>Mediterraneibacter</taxon>
    </lineage>
</organism>
<gene>
    <name evidence="2" type="ORF">FNY66_06270</name>
</gene>
<evidence type="ECO:0000313" key="2">
    <source>
        <dbReference type="EMBL" id="KAA8501765.1"/>
    </source>
</evidence>
<evidence type="ECO:0000256" key="1">
    <source>
        <dbReference type="SAM" id="Phobius"/>
    </source>
</evidence>
<dbReference type="EMBL" id="VMSO01000006">
    <property type="protein sequence ID" value="KAA8501765.1"/>
    <property type="molecule type" value="Genomic_DNA"/>
</dbReference>
<sequence length="174" mass="19352">MTKEARKWAFKESIVCGIPTIILTAIIMYFSLSREFAENPLTLAEFGVKIGGTVTVTSLICCFLQYLIVGKTFKAQFAKNGKKLPPMDSREKQLIFPLWVPAKWWAYVIFTSFFAGMLIGSGLPCFLASWGINPGGIGRLGHAILSGVINGLGTWYAVYLAHIFLVQFFNEKNN</sequence>
<dbReference type="Proteomes" id="UP000322025">
    <property type="component" value="Unassembled WGS sequence"/>
</dbReference>
<keyword evidence="3" id="KW-1185">Reference proteome</keyword>
<proteinExistence type="predicted"/>
<protein>
    <submittedName>
        <fullName evidence="2">Uncharacterized protein</fullName>
    </submittedName>
</protein>
<feature type="transmembrane region" description="Helical" evidence="1">
    <location>
        <begin position="12"/>
        <end position="30"/>
    </location>
</feature>
<reference evidence="2" key="1">
    <citation type="submission" date="2019-07" db="EMBL/GenBank/DDBJ databases">
        <authorList>
            <person name="Wongkuna S."/>
            <person name="Scaria J."/>
        </authorList>
    </citation>
    <scope>NUCLEOTIDE SEQUENCE [LARGE SCALE GENOMIC DNA]</scope>
    <source>
        <strain evidence="2">SW178</strain>
    </source>
</reference>
<comment type="caution">
    <text evidence="2">The sequence shown here is derived from an EMBL/GenBank/DDBJ whole genome shotgun (WGS) entry which is preliminary data.</text>
</comment>
<accession>A0A5M9I306</accession>
<dbReference type="AlphaFoldDB" id="A0A5M9I306"/>